<accession>A0A1M7A712</accession>
<organism evidence="2 3">
    <name type="scientific">Roseibium suaedae</name>
    <dbReference type="NCBI Taxonomy" id="735517"/>
    <lineage>
        <taxon>Bacteria</taxon>
        <taxon>Pseudomonadati</taxon>
        <taxon>Pseudomonadota</taxon>
        <taxon>Alphaproteobacteria</taxon>
        <taxon>Hyphomicrobiales</taxon>
        <taxon>Stappiaceae</taxon>
        <taxon>Roseibium</taxon>
    </lineage>
</organism>
<keyword evidence="2" id="KW-0808">Transferase</keyword>
<dbReference type="PANTHER" id="PTHR18964">
    <property type="entry name" value="ROK (REPRESSOR, ORF, KINASE) FAMILY"/>
    <property type="match status" value="1"/>
</dbReference>
<dbReference type="STRING" id="735517.SAMN05444272_0449"/>
<sequence length="319" mass="32799">MPDDSHLPIDPASSAASERAQDPGLFIGIDLGGTKILALIADARGQILARINEPTAHGPDAPVLEQLVRITDDLATQASATLTDICTLAIGIPAAVSPQTGLASLSPNLCLPEDVPLAALLAKRLPGTRILVENDVNLAAYGEAFALAAENGQPVVFLSFGTGVGMGLVIGKTLIRGAFGRGGEIAYLPTGATPHEKAGASQNGLFEDIVGTPGIRARYCEDGETVADLFQRADAGDKHAAKAIEQIAREASVGVAAIQSLLDPQAIVIGGGIGSQDRFRQALARQADSLLPFPCPLQPSRFGSDAGVIGAALFAQQHP</sequence>
<dbReference type="AlphaFoldDB" id="A0A1M7A712"/>
<dbReference type="EMBL" id="FRBW01000001">
    <property type="protein sequence ID" value="SHL38524.1"/>
    <property type="molecule type" value="Genomic_DNA"/>
</dbReference>
<protein>
    <submittedName>
        <fullName evidence="2">Glucokinase</fullName>
    </submittedName>
</protein>
<dbReference type="Pfam" id="PF00480">
    <property type="entry name" value="ROK"/>
    <property type="match status" value="1"/>
</dbReference>
<dbReference type="OrthoDB" id="9810372at2"/>
<comment type="similarity">
    <text evidence="1">Belongs to the ROK (NagC/XylR) family.</text>
</comment>
<dbReference type="SUPFAM" id="SSF53067">
    <property type="entry name" value="Actin-like ATPase domain"/>
    <property type="match status" value="1"/>
</dbReference>
<keyword evidence="3" id="KW-1185">Reference proteome</keyword>
<dbReference type="RefSeq" id="WP_084081664.1">
    <property type="nucleotide sequence ID" value="NZ_FRBW01000001.1"/>
</dbReference>
<dbReference type="GO" id="GO:0016301">
    <property type="term" value="F:kinase activity"/>
    <property type="evidence" value="ECO:0007669"/>
    <property type="project" value="UniProtKB-KW"/>
</dbReference>
<gene>
    <name evidence="2" type="ORF">SAMN05444272_0449</name>
</gene>
<dbReference type="Gene3D" id="3.30.420.40">
    <property type="match status" value="2"/>
</dbReference>
<reference evidence="2 3" key="1">
    <citation type="submission" date="2016-11" db="EMBL/GenBank/DDBJ databases">
        <authorList>
            <person name="Jaros S."/>
            <person name="Januszkiewicz K."/>
            <person name="Wedrychowicz H."/>
        </authorList>
    </citation>
    <scope>NUCLEOTIDE SEQUENCE [LARGE SCALE GENOMIC DNA]</scope>
    <source>
        <strain evidence="2 3">DSM 22153</strain>
    </source>
</reference>
<keyword evidence="2" id="KW-0418">Kinase</keyword>
<evidence type="ECO:0000313" key="2">
    <source>
        <dbReference type="EMBL" id="SHL38524.1"/>
    </source>
</evidence>
<dbReference type="InterPro" id="IPR043129">
    <property type="entry name" value="ATPase_NBD"/>
</dbReference>
<dbReference type="InterPro" id="IPR000600">
    <property type="entry name" value="ROK"/>
</dbReference>
<dbReference type="PANTHER" id="PTHR18964:SF149">
    <property type="entry name" value="BIFUNCTIONAL UDP-N-ACETYLGLUCOSAMINE 2-EPIMERASE_N-ACETYLMANNOSAMINE KINASE"/>
    <property type="match status" value="1"/>
</dbReference>
<evidence type="ECO:0000256" key="1">
    <source>
        <dbReference type="ARBA" id="ARBA00006479"/>
    </source>
</evidence>
<dbReference type="Proteomes" id="UP000186002">
    <property type="component" value="Unassembled WGS sequence"/>
</dbReference>
<evidence type="ECO:0000313" key="3">
    <source>
        <dbReference type="Proteomes" id="UP000186002"/>
    </source>
</evidence>
<name>A0A1M7A712_9HYPH</name>
<proteinExistence type="inferred from homology"/>